<dbReference type="SUPFAM" id="SSF56219">
    <property type="entry name" value="DNase I-like"/>
    <property type="match status" value="1"/>
</dbReference>
<evidence type="ECO:0000256" key="12">
    <source>
        <dbReference type="ARBA" id="ARBA00023242"/>
    </source>
</evidence>
<keyword evidence="6" id="KW-0507">mRNA processing</keyword>
<dbReference type="HOGENOM" id="CLU_004292_0_0_1"/>
<dbReference type="GO" id="GO:0005524">
    <property type="term" value="F:ATP binding"/>
    <property type="evidence" value="ECO:0007669"/>
    <property type="project" value="UniProtKB-KW"/>
</dbReference>
<dbReference type="RefSeq" id="XP_002792633.1">
    <property type="nucleotide sequence ID" value="XM_002792587.2"/>
</dbReference>
<dbReference type="GO" id="GO:0031123">
    <property type="term" value="P:RNA 3'-end processing"/>
    <property type="evidence" value="ECO:0007669"/>
    <property type="project" value="InterPro"/>
</dbReference>
<dbReference type="PANTHER" id="PTHR10682:SF23">
    <property type="entry name" value="POLYNUCLEOTIDE ADENYLYLTRANSFERASE"/>
    <property type="match status" value="1"/>
</dbReference>
<dbReference type="GeneID" id="9096046"/>
<protein>
    <recommendedName>
        <fullName evidence="5">polynucleotide adenylyltransferase</fullName>
        <ecNumber evidence="5">2.7.7.19</ecNumber>
    </recommendedName>
</protein>
<comment type="cofactor">
    <cofactor evidence="2">
        <name>Mg(2+)</name>
        <dbReference type="ChEBI" id="CHEBI:18420"/>
    </cofactor>
</comment>
<dbReference type="Pfam" id="PF13563">
    <property type="entry name" value="2_5_RNA_ligase2"/>
    <property type="match status" value="1"/>
</dbReference>
<evidence type="ECO:0000259" key="16">
    <source>
        <dbReference type="Pfam" id="PF04928"/>
    </source>
</evidence>
<evidence type="ECO:0000313" key="19">
    <source>
        <dbReference type="Proteomes" id="UP000002059"/>
    </source>
</evidence>
<dbReference type="InterPro" id="IPR040459">
    <property type="entry name" value="MJ1316"/>
</dbReference>
<organism evidence="18 19">
    <name type="scientific">Paracoccidioides lutzii (strain ATCC MYA-826 / Pb01)</name>
    <name type="common">Paracoccidioides brasiliensis</name>
    <dbReference type="NCBI Taxonomy" id="502779"/>
    <lineage>
        <taxon>Eukaryota</taxon>
        <taxon>Fungi</taxon>
        <taxon>Dikarya</taxon>
        <taxon>Ascomycota</taxon>
        <taxon>Pezizomycotina</taxon>
        <taxon>Eurotiomycetes</taxon>
        <taxon>Eurotiomycetidae</taxon>
        <taxon>Onygenales</taxon>
        <taxon>Ajellomycetaceae</taxon>
        <taxon>Paracoccidioides</taxon>
    </lineage>
</organism>
<keyword evidence="8" id="KW-0479">Metal-binding</keyword>
<accession>C1H3L9</accession>
<dbReference type="VEuPathDB" id="FungiDB:PAAG_05362"/>
<feature type="domain" description="Endonuclease/exonuclease/phosphatase" evidence="14">
    <location>
        <begin position="284"/>
        <end position="585"/>
    </location>
</feature>
<evidence type="ECO:0000256" key="7">
    <source>
        <dbReference type="ARBA" id="ARBA00022679"/>
    </source>
</evidence>
<evidence type="ECO:0000259" key="15">
    <source>
        <dbReference type="Pfam" id="PF04457"/>
    </source>
</evidence>
<dbReference type="Gene3D" id="3.30.460.10">
    <property type="entry name" value="Beta Polymerase, domain 2"/>
    <property type="match status" value="1"/>
</dbReference>
<dbReference type="InterPro" id="IPR005135">
    <property type="entry name" value="Endo/exonuclease/phosphatase"/>
</dbReference>
<dbReference type="InterPro" id="IPR007012">
    <property type="entry name" value="PolA_pol_cen_dom"/>
</dbReference>
<dbReference type="InterPro" id="IPR009097">
    <property type="entry name" value="Cyclic_Pdiesterase"/>
</dbReference>
<dbReference type="PANTHER" id="PTHR10682">
    <property type="entry name" value="POLY A POLYMERASE"/>
    <property type="match status" value="1"/>
</dbReference>
<dbReference type="Proteomes" id="UP000002059">
    <property type="component" value="Partially assembled WGS sequence"/>
</dbReference>
<evidence type="ECO:0000256" key="2">
    <source>
        <dbReference type="ARBA" id="ARBA00001946"/>
    </source>
</evidence>
<dbReference type="GO" id="GO:0006397">
    <property type="term" value="P:mRNA processing"/>
    <property type="evidence" value="ECO:0007669"/>
    <property type="project" value="UniProtKB-KW"/>
</dbReference>
<dbReference type="Gene3D" id="3.90.1140.10">
    <property type="entry name" value="Cyclic phosphodiesterase"/>
    <property type="match status" value="1"/>
</dbReference>
<dbReference type="eggNOG" id="KOG2245">
    <property type="taxonomic scope" value="Eukaryota"/>
</dbReference>
<feature type="domain" description="Poly(A) polymerase nucleotidyltransferase" evidence="17">
    <location>
        <begin position="629"/>
        <end position="755"/>
    </location>
</feature>
<gene>
    <name evidence="18" type="ORF">PAAG_05362</name>
</gene>
<keyword evidence="7" id="KW-0808">Transferase</keyword>
<name>C1H3L9_PARBA</name>
<dbReference type="SUPFAM" id="SSF55144">
    <property type="entry name" value="LigT-like"/>
    <property type="match status" value="1"/>
</dbReference>
<evidence type="ECO:0000256" key="5">
    <source>
        <dbReference type="ARBA" id="ARBA00012388"/>
    </source>
</evidence>
<dbReference type="AlphaFoldDB" id="C1H3L9"/>
<dbReference type="Pfam" id="PF04928">
    <property type="entry name" value="PAP_central"/>
    <property type="match status" value="1"/>
</dbReference>
<dbReference type="EMBL" id="KN294005">
    <property type="protein sequence ID" value="EEH34313.1"/>
    <property type="molecule type" value="Genomic_DNA"/>
</dbReference>
<dbReference type="EC" id="2.7.7.19" evidence="5"/>
<keyword evidence="10" id="KW-0067">ATP-binding</keyword>
<evidence type="ECO:0000256" key="6">
    <source>
        <dbReference type="ARBA" id="ARBA00022664"/>
    </source>
</evidence>
<evidence type="ECO:0000259" key="17">
    <source>
        <dbReference type="Pfam" id="PF20750"/>
    </source>
</evidence>
<dbReference type="InterPro" id="IPR011068">
    <property type="entry name" value="NuclTrfase_I-like_C"/>
</dbReference>
<evidence type="ECO:0000256" key="3">
    <source>
        <dbReference type="ARBA" id="ARBA00004123"/>
    </source>
</evidence>
<evidence type="ECO:0000256" key="11">
    <source>
        <dbReference type="ARBA" id="ARBA00022842"/>
    </source>
</evidence>
<feature type="compositionally biased region" description="Polar residues" evidence="13">
    <location>
        <begin position="1144"/>
        <end position="1154"/>
    </location>
</feature>
<proteinExistence type="inferred from homology"/>
<dbReference type="SUPFAM" id="SSF81301">
    <property type="entry name" value="Nucleotidyltransferase"/>
    <property type="match status" value="1"/>
</dbReference>
<feature type="domain" description="MJ1316 RNA cyclic group end recognition" evidence="15">
    <location>
        <begin position="1173"/>
        <end position="1243"/>
    </location>
</feature>
<dbReference type="Pfam" id="PF04457">
    <property type="entry name" value="MJ1316"/>
    <property type="match status" value="1"/>
</dbReference>
<dbReference type="InterPro" id="IPR043519">
    <property type="entry name" value="NT_sf"/>
</dbReference>
<keyword evidence="19" id="KW-1185">Reference proteome</keyword>
<comment type="subcellular location">
    <subcellularLocation>
        <location evidence="3">Nucleus</location>
    </subcellularLocation>
</comment>
<keyword evidence="9" id="KW-0547">Nucleotide-binding</keyword>
<evidence type="ECO:0000256" key="1">
    <source>
        <dbReference type="ARBA" id="ARBA00001936"/>
    </source>
</evidence>
<evidence type="ECO:0000313" key="18">
    <source>
        <dbReference type="EMBL" id="EEH34313.1"/>
    </source>
</evidence>
<dbReference type="GO" id="GO:1990817">
    <property type="term" value="F:poly(A) RNA polymerase activity"/>
    <property type="evidence" value="ECO:0007669"/>
    <property type="project" value="UniProtKB-EC"/>
</dbReference>
<dbReference type="Gene3D" id="1.10.1410.10">
    <property type="match status" value="1"/>
</dbReference>
<evidence type="ECO:0000256" key="10">
    <source>
        <dbReference type="ARBA" id="ARBA00022840"/>
    </source>
</evidence>
<dbReference type="SUPFAM" id="SSF81631">
    <property type="entry name" value="PAP/OAS1 substrate-binding domain"/>
    <property type="match status" value="1"/>
</dbReference>
<dbReference type="OMA" id="THGPPDQ"/>
<keyword evidence="11" id="KW-0460">Magnesium</keyword>
<dbReference type="STRING" id="502779.C1H3L9"/>
<dbReference type="InterPro" id="IPR048840">
    <property type="entry name" value="PolA_pol_NTPase"/>
</dbReference>
<dbReference type="Gene3D" id="3.60.10.10">
    <property type="entry name" value="Endonuclease/exonuclease/phosphatase"/>
    <property type="match status" value="1"/>
</dbReference>
<comment type="similarity">
    <text evidence="4">Belongs to the poly(A) polymerase family.</text>
</comment>
<feature type="region of interest" description="Disordered" evidence="13">
    <location>
        <begin position="1115"/>
        <end position="1170"/>
    </location>
</feature>
<evidence type="ECO:0000256" key="13">
    <source>
        <dbReference type="SAM" id="MobiDB-lite"/>
    </source>
</evidence>
<dbReference type="SUPFAM" id="SSF55003">
    <property type="entry name" value="PAP/Archaeal CCA-adding enzyme, C-terminal domain"/>
    <property type="match status" value="1"/>
</dbReference>
<dbReference type="InterPro" id="IPR036691">
    <property type="entry name" value="Endo/exonu/phosph_ase_sf"/>
</dbReference>
<dbReference type="KEGG" id="pbl:PAAG_05362"/>
<evidence type="ECO:0000256" key="9">
    <source>
        <dbReference type="ARBA" id="ARBA00022741"/>
    </source>
</evidence>
<dbReference type="OrthoDB" id="10263155at2759"/>
<dbReference type="Pfam" id="PF03372">
    <property type="entry name" value="Exo_endo_phos"/>
    <property type="match status" value="1"/>
</dbReference>
<keyword evidence="12" id="KW-0539">Nucleus</keyword>
<evidence type="ECO:0000259" key="14">
    <source>
        <dbReference type="Pfam" id="PF03372"/>
    </source>
</evidence>
<dbReference type="Pfam" id="PF20750">
    <property type="entry name" value="PAP_NTPase"/>
    <property type="match status" value="1"/>
</dbReference>
<feature type="compositionally biased region" description="Acidic residues" evidence="13">
    <location>
        <begin position="1119"/>
        <end position="1142"/>
    </location>
</feature>
<evidence type="ECO:0000256" key="4">
    <source>
        <dbReference type="ARBA" id="ARBA00010912"/>
    </source>
</evidence>
<feature type="domain" description="Poly(A) polymerase central" evidence="16">
    <location>
        <begin position="807"/>
        <end position="938"/>
    </location>
</feature>
<evidence type="ECO:0000256" key="8">
    <source>
        <dbReference type="ARBA" id="ARBA00022723"/>
    </source>
</evidence>
<sequence>MEDSEETSQASRLTLNAYQTALCVVPPLSVVQDANRLRALYDQAYEKWPAHVNLIYPFVSVDRLTTAVNLIRPKLVSWLSQIGVNGIHLRLDKPACFPQRNGNIIHLGPDGNEGSLKFNELRSTIMEVLRLPSNEQNREYHPHLTIGYSKPNDDNARDYLLAKAKLLPPIEWKVGQLAIMVREKTADSSKMRLWGTIDLDGDASFNRIIATHDNMQGRDLAINLDVSLQDLRLTSLSGASGRPPMAESRATYRFSDDVGIWAAAELSNLPEDKEQLPGTLTVSSYNVLVDSKHPPATDRHPALLNTLISNNSVADVLLLQEVSDKFLAYLLGNERIRNIYPFATHGPPGQVGIGPLPSLRNIVALSRSNFSWSWLPFDTHHKGAVILKLDRIGKMEESGFVPTIIAGVHLSSGLSDHTVTMRERQLQKLRDFLLVNHANNPKVVAGDFNMTTSAVTHEEAVEAKAISTETAAALPVLESMFLSAGFLDSWSVAHTTMGDKMLPSRLERDFTQLYDGEQGATFDPLENPLAAISFISSANPRPHRYDRVLYQEDKLKVIHFNMFGFPVKRLNEANGNTELQFPSDHWGIRATLKFRVYSEEEDEAPARPSWFAFIDVQTAHPGFHDPADLKLFLADRSIFPSPEDAEKRKAAFECLKHLIQHGSLPESGETHETERSNFSFIVTAVGSYGLGVWTNSSDVDCLCVGPVSSRTFFELAMQRLRKGADSGVKILRKVKAATGTMWELEVRGVKFDLQYCPAGAVAERWLEVSHLPRADPLFDLAYLSLVKLQPHRDQTYLQRTIQNPAMFRLLHRVIKAWAKSRGIYSSRFGYLGGIHITLMLSRLLKLLPPNTASVADILRTFFNHYADFYWMEGMVYDMIFHRKQPRYNRSPREGMVILTLHYPIMNVARTASISSMRTIVDEMDRADTLISEGRLRWTSLVGITPQAGQPTLSNSADEFLKSYNSYIKINVQYWGLSLAKGSSLIGWLESRCLFLLADIHRKLPDLQTRIWPARFTQNEDNNENTPTQEEHEYQGCYLIGLAKADERADPANALSKPDRKLAWDTLKASLDQFASLIRNDKKYFDSTFAWVDVSHVKQADLGPLELDSRDWGGYTIQDGDFDEDSDSEDDELDLHLDEDDGATAETQPLLSTSRRNIHKSGAAANKPVSTAKLRPASDILNRLRWDPSHDSSEYVIGYEDRFLGAKEIPLDRWKTEQTDEEFIPLHRILYFKRKGDGKVVWDREARSDNIFGSGVGRSTE</sequence>
<comment type="cofactor">
    <cofactor evidence="1">
        <name>Mn(2+)</name>
        <dbReference type="ChEBI" id="CHEBI:29035"/>
    </cofactor>
</comment>
<dbReference type="GO" id="GO:0005634">
    <property type="term" value="C:nucleus"/>
    <property type="evidence" value="ECO:0007669"/>
    <property type="project" value="UniProtKB-SubCell"/>
</dbReference>
<reference evidence="18 19" key="1">
    <citation type="journal article" date="2011" name="PLoS Genet.">
        <title>Comparative genomic analysis of human fungal pathogens causing paracoccidioidomycosis.</title>
        <authorList>
            <person name="Desjardins C.A."/>
            <person name="Champion M.D."/>
            <person name="Holder J.W."/>
            <person name="Muszewska A."/>
            <person name="Goldberg J."/>
            <person name="Bailao A.M."/>
            <person name="Brigido M.M."/>
            <person name="Ferreira M.E."/>
            <person name="Garcia A.M."/>
            <person name="Grynberg M."/>
            <person name="Gujja S."/>
            <person name="Heiman D.I."/>
            <person name="Henn M.R."/>
            <person name="Kodira C.D."/>
            <person name="Leon-Narvaez H."/>
            <person name="Longo L.V."/>
            <person name="Ma L.J."/>
            <person name="Malavazi I."/>
            <person name="Matsuo A.L."/>
            <person name="Morais F.V."/>
            <person name="Pereira M."/>
            <person name="Rodriguez-Brito S."/>
            <person name="Sakthikumar S."/>
            <person name="Salem-Izacc S.M."/>
            <person name="Sykes S.M."/>
            <person name="Teixeira M.M."/>
            <person name="Vallejo M.C."/>
            <person name="Walter M.E."/>
            <person name="Yandava C."/>
            <person name="Young S."/>
            <person name="Zeng Q."/>
            <person name="Zucker J."/>
            <person name="Felipe M.S."/>
            <person name="Goldman G.H."/>
            <person name="Haas B.J."/>
            <person name="McEwen J.G."/>
            <person name="Nino-Vega G."/>
            <person name="Puccia R."/>
            <person name="San-Blas G."/>
            <person name="Soares C.M."/>
            <person name="Birren B.W."/>
            <person name="Cuomo C.A."/>
        </authorList>
    </citation>
    <scope>NUCLEOTIDE SEQUENCE [LARGE SCALE GENOMIC DNA]</scope>
    <source>
        <strain evidence="19">ATCC MYA-826 / Pb01</strain>
    </source>
</reference>
<dbReference type="GO" id="GO:0003723">
    <property type="term" value="F:RNA binding"/>
    <property type="evidence" value="ECO:0007669"/>
    <property type="project" value="InterPro"/>
</dbReference>